<keyword evidence="8" id="KW-1185">Reference proteome</keyword>
<evidence type="ECO:0000256" key="2">
    <source>
        <dbReference type="ARBA" id="ARBA00022692"/>
    </source>
</evidence>
<evidence type="ECO:0000313" key="7">
    <source>
        <dbReference type="EMBL" id="MCE0742950.1"/>
    </source>
</evidence>
<feature type="transmembrane region" description="Helical" evidence="6">
    <location>
        <begin position="98"/>
        <end position="121"/>
    </location>
</feature>
<dbReference type="InterPro" id="IPR003825">
    <property type="entry name" value="Colicin-V_CvpA"/>
</dbReference>
<evidence type="ECO:0000256" key="3">
    <source>
        <dbReference type="ARBA" id="ARBA00022989"/>
    </source>
</evidence>
<dbReference type="Proteomes" id="UP001521074">
    <property type="component" value="Unassembled WGS sequence"/>
</dbReference>
<evidence type="ECO:0000256" key="1">
    <source>
        <dbReference type="ARBA" id="ARBA00004141"/>
    </source>
</evidence>
<dbReference type="InterPro" id="IPR052719">
    <property type="entry name" value="CvpA-like"/>
</dbReference>
<keyword evidence="2 6" id="KW-0812">Transmembrane</keyword>
<evidence type="ECO:0000256" key="6">
    <source>
        <dbReference type="SAM" id="Phobius"/>
    </source>
</evidence>
<gene>
    <name evidence="7" type="ORF">LWC05_03465</name>
</gene>
<evidence type="ECO:0000256" key="5">
    <source>
        <dbReference type="SAM" id="MobiDB-lite"/>
    </source>
</evidence>
<dbReference type="Pfam" id="PF02674">
    <property type="entry name" value="Colicin_V"/>
    <property type="match status" value="1"/>
</dbReference>
<comment type="caution">
    <text evidence="7">The sequence shown here is derived from an EMBL/GenBank/DDBJ whole genome shotgun (WGS) entry which is preliminary data.</text>
</comment>
<proteinExistence type="predicted"/>
<comment type="subcellular location">
    <subcellularLocation>
        <location evidence="1">Membrane</location>
        <topology evidence="1">Multi-pass membrane protein</topology>
    </subcellularLocation>
</comment>
<accession>A0ABS8VR41</accession>
<feature type="transmembrane region" description="Helical" evidence="6">
    <location>
        <begin position="133"/>
        <end position="153"/>
    </location>
</feature>
<feature type="transmembrane region" description="Helical" evidence="6">
    <location>
        <begin position="65"/>
        <end position="86"/>
    </location>
</feature>
<organism evidence="7 8">
    <name type="scientific">Acetobacter sicerae</name>
    <dbReference type="NCBI Taxonomy" id="85325"/>
    <lineage>
        <taxon>Bacteria</taxon>
        <taxon>Pseudomonadati</taxon>
        <taxon>Pseudomonadota</taxon>
        <taxon>Alphaproteobacteria</taxon>
        <taxon>Acetobacterales</taxon>
        <taxon>Acetobacteraceae</taxon>
        <taxon>Acetobacter</taxon>
    </lineage>
</organism>
<dbReference type="EMBL" id="JAJSOJ010000011">
    <property type="protein sequence ID" value="MCE0742950.1"/>
    <property type="molecule type" value="Genomic_DNA"/>
</dbReference>
<feature type="region of interest" description="Disordered" evidence="5">
    <location>
        <begin position="200"/>
        <end position="221"/>
    </location>
</feature>
<dbReference type="PANTHER" id="PTHR36926:SF1">
    <property type="entry name" value="COLICIN V PRODUCTION PROTEIN"/>
    <property type="match status" value="1"/>
</dbReference>
<keyword evidence="3 6" id="KW-1133">Transmembrane helix</keyword>
<feature type="transmembrane region" description="Helical" evidence="6">
    <location>
        <begin position="36"/>
        <end position="53"/>
    </location>
</feature>
<sequence>MATPFLFVSEHIPAWDTVVLAVREAMQTVVNAPTSAPALLVEFILALSVFSGLRKGFTREVMGLIAWGVAGVAAMKYRHAFATWALSTMEPAELADGVGFGVIFFGGLAVGALASSLFAHLIRISPLAGLDKVLGGMFGILRGGTVIVTLYMATHWATATNMVVVGQRGDRTTENAITTALSYMAPLMSRFVPSDLAQEAGSGHDLGGPDDIPGEAYPENP</sequence>
<dbReference type="RefSeq" id="WP_232876492.1">
    <property type="nucleotide sequence ID" value="NZ_JAJSOJ010000011.1"/>
</dbReference>
<evidence type="ECO:0000313" key="8">
    <source>
        <dbReference type="Proteomes" id="UP001521074"/>
    </source>
</evidence>
<name>A0ABS8VR41_9PROT</name>
<keyword evidence="4 6" id="KW-0472">Membrane</keyword>
<dbReference type="PANTHER" id="PTHR36926">
    <property type="entry name" value="COLICIN V PRODUCTION PROTEIN"/>
    <property type="match status" value="1"/>
</dbReference>
<evidence type="ECO:0000256" key="4">
    <source>
        <dbReference type="ARBA" id="ARBA00023136"/>
    </source>
</evidence>
<protein>
    <submittedName>
        <fullName evidence="7">CvpA family protein</fullName>
    </submittedName>
</protein>
<reference evidence="7 8" key="1">
    <citation type="submission" date="2021-12" db="EMBL/GenBank/DDBJ databases">
        <title>Genome sequence of Acetobacter sicerae DmPark20a_162.</title>
        <authorList>
            <person name="Chaston J.M."/>
        </authorList>
    </citation>
    <scope>NUCLEOTIDE SEQUENCE [LARGE SCALE GENOMIC DNA]</scope>
    <source>
        <strain evidence="7 8">DmPark20a_162</strain>
    </source>
</reference>